<dbReference type="Proteomes" id="UP001589733">
    <property type="component" value="Unassembled WGS sequence"/>
</dbReference>
<dbReference type="PANTHER" id="PTHR30341">
    <property type="entry name" value="SODIUM ION/PROTON ANTIPORTER NHAA-RELATED"/>
    <property type="match status" value="1"/>
</dbReference>
<accession>A0ABV6ASK8</accession>
<evidence type="ECO:0000313" key="7">
    <source>
        <dbReference type="Proteomes" id="UP001589733"/>
    </source>
</evidence>
<sequence>MTSAVLSVFASMNAGIPVGAGGLGTVTLGVLPWDCSSASHWVSWGRRGWPRAVDWPPTRTGQLGHAGVARLAGIGFTLSLFVSNLAFDDAALLNQAKLGVLLGTLLSAVLGAW</sequence>
<comment type="subcellular location">
    <subcellularLocation>
        <location evidence="1">Cell inner membrane</location>
        <topology evidence="1">Multi-pass membrane protein</topology>
    </subcellularLocation>
</comment>
<proteinExistence type="predicted"/>
<gene>
    <name evidence="6" type="ORF">ACFFLM_00535</name>
</gene>
<evidence type="ECO:0000313" key="6">
    <source>
        <dbReference type="EMBL" id="MFB9990479.1"/>
    </source>
</evidence>
<name>A0ABV6ASK8_9DEIO</name>
<dbReference type="EMBL" id="JBHLYR010000003">
    <property type="protein sequence ID" value="MFB9990479.1"/>
    <property type="molecule type" value="Genomic_DNA"/>
</dbReference>
<keyword evidence="7" id="KW-1185">Reference proteome</keyword>
<dbReference type="PANTHER" id="PTHR30341:SF0">
    <property type="entry name" value="NA(+)_H(+) ANTIPORTER NHAA"/>
    <property type="match status" value="1"/>
</dbReference>
<protein>
    <submittedName>
        <fullName evidence="6">Na+/H+ antiporter NhaA</fullName>
    </submittedName>
</protein>
<dbReference type="RefSeq" id="WP_380004436.1">
    <property type="nucleotide sequence ID" value="NZ_JBHLYR010000003.1"/>
</dbReference>
<evidence type="ECO:0000256" key="5">
    <source>
        <dbReference type="ARBA" id="ARBA00023136"/>
    </source>
</evidence>
<keyword evidence="3" id="KW-0812">Transmembrane</keyword>
<organism evidence="6 7">
    <name type="scientific">Deinococcus oregonensis</name>
    <dbReference type="NCBI Taxonomy" id="1805970"/>
    <lineage>
        <taxon>Bacteria</taxon>
        <taxon>Thermotogati</taxon>
        <taxon>Deinococcota</taxon>
        <taxon>Deinococci</taxon>
        <taxon>Deinococcales</taxon>
        <taxon>Deinococcaceae</taxon>
        <taxon>Deinococcus</taxon>
    </lineage>
</organism>
<dbReference type="Pfam" id="PF06965">
    <property type="entry name" value="Na_H_antiport_1"/>
    <property type="match status" value="1"/>
</dbReference>
<evidence type="ECO:0000256" key="1">
    <source>
        <dbReference type="ARBA" id="ARBA00004429"/>
    </source>
</evidence>
<dbReference type="Gene3D" id="1.20.1530.10">
    <property type="entry name" value="Na+/H+ antiporter like domain"/>
    <property type="match status" value="1"/>
</dbReference>
<evidence type="ECO:0000256" key="4">
    <source>
        <dbReference type="ARBA" id="ARBA00022989"/>
    </source>
</evidence>
<evidence type="ECO:0000256" key="2">
    <source>
        <dbReference type="ARBA" id="ARBA00022475"/>
    </source>
</evidence>
<comment type="caution">
    <text evidence="6">The sequence shown here is derived from an EMBL/GenBank/DDBJ whole genome shotgun (WGS) entry which is preliminary data.</text>
</comment>
<evidence type="ECO:0000256" key="3">
    <source>
        <dbReference type="ARBA" id="ARBA00022692"/>
    </source>
</evidence>
<keyword evidence="4" id="KW-1133">Transmembrane helix</keyword>
<keyword evidence="5" id="KW-0472">Membrane</keyword>
<reference evidence="6 7" key="1">
    <citation type="submission" date="2024-09" db="EMBL/GenBank/DDBJ databases">
        <authorList>
            <person name="Sun Q."/>
            <person name="Mori K."/>
        </authorList>
    </citation>
    <scope>NUCLEOTIDE SEQUENCE [LARGE SCALE GENOMIC DNA]</scope>
    <source>
        <strain evidence="6 7">JCM 13503</strain>
    </source>
</reference>
<dbReference type="InterPro" id="IPR004670">
    <property type="entry name" value="NhaA"/>
</dbReference>
<keyword evidence="2" id="KW-1003">Cell membrane</keyword>
<dbReference type="InterPro" id="IPR023171">
    <property type="entry name" value="Na/H_antiporter_dom_sf"/>
</dbReference>